<protein>
    <submittedName>
        <fullName evidence="2">Uncharacterized protein</fullName>
    </submittedName>
</protein>
<evidence type="ECO:0000313" key="2">
    <source>
        <dbReference type="EMBL" id="WVZ17309.1"/>
    </source>
</evidence>
<keyword evidence="3" id="KW-1185">Reference proteome</keyword>
<evidence type="ECO:0000256" key="1">
    <source>
        <dbReference type="SAM" id="MobiDB-lite"/>
    </source>
</evidence>
<feature type="compositionally biased region" description="Polar residues" evidence="1">
    <location>
        <begin position="161"/>
        <end position="172"/>
    </location>
</feature>
<gene>
    <name evidence="2" type="ORF">V8G54_010291</name>
</gene>
<evidence type="ECO:0000313" key="3">
    <source>
        <dbReference type="Proteomes" id="UP001374535"/>
    </source>
</evidence>
<organism evidence="2 3">
    <name type="scientific">Vigna mungo</name>
    <name type="common">Black gram</name>
    <name type="synonym">Phaseolus mungo</name>
    <dbReference type="NCBI Taxonomy" id="3915"/>
    <lineage>
        <taxon>Eukaryota</taxon>
        <taxon>Viridiplantae</taxon>
        <taxon>Streptophyta</taxon>
        <taxon>Embryophyta</taxon>
        <taxon>Tracheophyta</taxon>
        <taxon>Spermatophyta</taxon>
        <taxon>Magnoliopsida</taxon>
        <taxon>eudicotyledons</taxon>
        <taxon>Gunneridae</taxon>
        <taxon>Pentapetalae</taxon>
        <taxon>rosids</taxon>
        <taxon>fabids</taxon>
        <taxon>Fabales</taxon>
        <taxon>Fabaceae</taxon>
        <taxon>Papilionoideae</taxon>
        <taxon>50 kb inversion clade</taxon>
        <taxon>NPAAA clade</taxon>
        <taxon>indigoferoid/millettioid clade</taxon>
        <taxon>Phaseoleae</taxon>
        <taxon>Vigna</taxon>
    </lineage>
</organism>
<name>A0AAQ3NWE1_VIGMU</name>
<accession>A0AAQ3NWE1</accession>
<feature type="region of interest" description="Disordered" evidence="1">
    <location>
        <begin position="147"/>
        <end position="179"/>
    </location>
</feature>
<sequence>MPFLHIEGSNMARSTRRLHAMNLFTSASFGRFKSLIIDLETSSLDMVGLTSCLCLKFGIRQPEHFSFLSTRKGNTKFPLPIFCDSNFITGKFLLIRVSATSAKLWNDISRIPFPIANLLCSIPSSAESNSNLRFLKRCVCCSEERRTEKKLPSAKTALTEGVTSPLSVTQSGEPERELT</sequence>
<dbReference type="EMBL" id="CP144698">
    <property type="protein sequence ID" value="WVZ17309.1"/>
    <property type="molecule type" value="Genomic_DNA"/>
</dbReference>
<reference evidence="2 3" key="1">
    <citation type="journal article" date="2023" name="Life. Sci Alliance">
        <title>Evolutionary insights into 3D genome organization and epigenetic landscape of Vigna mungo.</title>
        <authorList>
            <person name="Junaid A."/>
            <person name="Singh B."/>
            <person name="Bhatia S."/>
        </authorList>
    </citation>
    <scope>NUCLEOTIDE SEQUENCE [LARGE SCALE GENOMIC DNA]</scope>
    <source>
        <strain evidence="2">Urdbean</strain>
    </source>
</reference>
<dbReference type="AlphaFoldDB" id="A0AAQ3NWE1"/>
<dbReference type="Proteomes" id="UP001374535">
    <property type="component" value="Chromosome 3"/>
</dbReference>
<proteinExistence type="predicted"/>